<feature type="domain" description="CBS" evidence="18">
    <location>
        <begin position="301"/>
        <end position="356"/>
    </location>
</feature>
<dbReference type="GO" id="GO:0006508">
    <property type="term" value="P:proteolysis"/>
    <property type="evidence" value="ECO:0007669"/>
    <property type="project" value="UniProtKB-KW"/>
</dbReference>
<dbReference type="PANTHER" id="PTHR39188">
    <property type="entry name" value="MEMBRANE-ASSOCIATED ZINC METALLOPROTEASE M50B"/>
    <property type="match status" value="1"/>
</dbReference>
<evidence type="ECO:0000256" key="16">
    <source>
        <dbReference type="PIRSR" id="PIRSR006404-2"/>
    </source>
</evidence>
<keyword evidence="9 14" id="KW-0862">Zinc</keyword>
<keyword evidence="5 14" id="KW-0812">Transmembrane</keyword>
<evidence type="ECO:0000259" key="18">
    <source>
        <dbReference type="PROSITE" id="PS51371"/>
    </source>
</evidence>
<keyword evidence="4 14" id="KW-0645">Protease</keyword>
<evidence type="ECO:0000313" key="19">
    <source>
        <dbReference type="EMBL" id="VUZ85624.1"/>
    </source>
</evidence>
<evidence type="ECO:0000256" key="7">
    <source>
        <dbReference type="ARBA" id="ARBA00022737"/>
    </source>
</evidence>
<dbReference type="PANTHER" id="PTHR39188:SF3">
    <property type="entry name" value="STAGE IV SPORULATION PROTEIN FB"/>
    <property type="match status" value="1"/>
</dbReference>
<dbReference type="Gene3D" id="3.10.580.10">
    <property type="entry name" value="CBS-domain"/>
    <property type="match status" value="1"/>
</dbReference>
<keyword evidence="7" id="KW-0677">Repeat</keyword>
<feature type="transmembrane region" description="Helical" evidence="14">
    <location>
        <begin position="142"/>
        <end position="161"/>
    </location>
</feature>
<dbReference type="InterPro" id="IPR016483">
    <property type="entry name" value="UCP006404_Pept_M50_CBS"/>
</dbReference>
<gene>
    <name evidence="19" type="ORF">MELA_02009</name>
</gene>
<comment type="cofactor">
    <cofactor evidence="14 16">
        <name>Zn(2+)</name>
        <dbReference type="ChEBI" id="CHEBI:29105"/>
    </cofactor>
    <text evidence="14 16">Binds 1 zinc ion per subunit.</text>
</comment>
<comment type="subcellular location">
    <subcellularLocation>
        <location evidence="1 14">Cell membrane</location>
        <topology evidence="1 14">Multi-pass membrane protein</topology>
    </subcellularLocation>
</comment>
<evidence type="ECO:0000256" key="9">
    <source>
        <dbReference type="ARBA" id="ARBA00022833"/>
    </source>
</evidence>
<keyword evidence="3 14" id="KW-1003">Cell membrane</keyword>
<evidence type="ECO:0000313" key="20">
    <source>
        <dbReference type="Proteomes" id="UP000334340"/>
    </source>
</evidence>
<evidence type="ECO:0000256" key="15">
    <source>
        <dbReference type="PIRSR" id="PIRSR006404-1"/>
    </source>
</evidence>
<feature type="binding site" evidence="16">
    <location>
        <position position="162"/>
    </location>
    <ligand>
        <name>Zn(2+)</name>
        <dbReference type="ChEBI" id="CHEBI:29105"/>
        <note>catalytic</note>
    </ligand>
</feature>
<feature type="binding site" evidence="16">
    <location>
        <position position="63"/>
    </location>
    <ligand>
        <name>Zn(2+)</name>
        <dbReference type="ChEBI" id="CHEBI:29105"/>
        <note>catalytic</note>
    </ligand>
</feature>
<reference evidence="19 20" key="1">
    <citation type="submission" date="2019-07" db="EMBL/GenBank/DDBJ databases">
        <authorList>
            <person name="Cremers G."/>
        </authorList>
    </citation>
    <scope>NUCLEOTIDE SEQUENCE [LARGE SCALE GENOMIC DNA]</scope>
</reference>
<evidence type="ECO:0000256" key="2">
    <source>
        <dbReference type="ARBA" id="ARBA00007931"/>
    </source>
</evidence>
<dbReference type="EMBL" id="CABIKM010000030">
    <property type="protein sequence ID" value="VUZ85624.1"/>
    <property type="molecule type" value="Genomic_DNA"/>
</dbReference>
<feature type="domain" description="CBS" evidence="18">
    <location>
        <begin position="239"/>
        <end position="297"/>
    </location>
</feature>
<protein>
    <recommendedName>
        <fullName evidence="14">Zinc metalloprotease</fullName>
    </recommendedName>
</protein>
<sequence>MRWSWRLGEVAGIAVYVHVTFLVLVGWVAVSHWLPERSIAAALAGSGFILALFGCVVLHEFGHALTAKRYGIRTRDITLLPIGGVARLERMPDVPIQELWVALAGPAVNVVIAGLLFVWLALTSGLEPLSQLGVATGPFVQRLMVVNLFLVGFNLIPAFPMDGGRMLRAFLAMRMEYTRATQVAAGLGQGIAVLFGFIGLFTNPFLLFIALFVWIGAGQEASMAQMKSALGGIPVGRAMLTDFRTLSARDSLARAVELILAGSQQDFPVVEDDRVEGVLMRSDLLAALASRGQVVPVAEVMRRNFYLVDSSDMLETAFARLQACDCHTLPVMHDGRLVGLVTMENLGEFISIQTAIKAKVA</sequence>
<dbReference type="InterPro" id="IPR046342">
    <property type="entry name" value="CBS_dom_sf"/>
</dbReference>
<proteinExistence type="inferred from homology"/>
<dbReference type="InterPro" id="IPR000644">
    <property type="entry name" value="CBS_dom"/>
</dbReference>
<feature type="transmembrane region" description="Helical" evidence="14">
    <location>
        <begin position="182"/>
        <end position="215"/>
    </location>
</feature>
<feature type="transmembrane region" description="Helical" evidence="14">
    <location>
        <begin position="12"/>
        <end position="33"/>
    </location>
</feature>
<dbReference type="Proteomes" id="UP000334340">
    <property type="component" value="Unassembled WGS sequence"/>
</dbReference>
<dbReference type="PIRSF" id="PIRSF006404">
    <property type="entry name" value="UCP006404_Pept_M50_CBS"/>
    <property type="match status" value="1"/>
</dbReference>
<feature type="binding site" evidence="16">
    <location>
        <position position="59"/>
    </location>
    <ligand>
        <name>Zn(2+)</name>
        <dbReference type="ChEBI" id="CHEBI:29105"/>
        <note>catalytic</note>
    </ligand>
</feature>
<feature type="transmembrane region" description="Helical" evidence="14">
    <location>
        <begin position="39"/>
        <end position="59"/>
    </location>
</feature>
<name>A0A564ZJZ5_9BACT</name>
<keyword evidence="20" id="KW-1185">Reference proteome</keyword>
<dbReference type="SUPFAM" id="SSF54631">
    <property type="entry name" value="CBS-domain pair"/>
    <property type="match status" value="1"/>
</dbReference>
<dbReference type="GO" id="GO:0008237">
    <property type="term" value="F:metallopeptidase activity"/>
    <property type="evidence" value="ECO:0007669"/>
    <property type="project" value="UniProtKB-UniRule"/>
</dbReference>
<feature type="active site" evidence="15">
    <location>
        <position position="60"/>
    </location>
</feature>
<evidence type="ECO:0000256" key="12">
    <source>
        <dbReference type="ARBA" id="ARBA00023122"/>
    </source>
</evidence>
<keyword evidence="12 17" id="KW-0129">CBS domain</keyword>
<evidence type="ECO:0000256" key="10">
    <source>
        <dbReference type="ARBA" id="ARBA00022989"/>
    </source>
</evidence>
<accession>A0A564ZJZ5</accession>
<dbReference type="PROSITE" id="PS51371">
    <property type="entry name" value="CBS"/>
    <property type="match status" value="2"/>
</dbReference>
<keyword evidence="10 14" id="KW-1133">Transmembrane helix</keyword>
<keyword evidence="8 14" id="KW-0378">Hydrolase</keyword>
<evidence type="ECO:0000256" key="6">
    <source>
        <dbReference type="ARBA" id="ARBA00022723"/>
    </source>
</evidence>
<dbReference type="GO" id="GO:0005886">
    <property type="term" value="C:plasma membrane"/>
    <property type="evidence" value="ECO:0007669"/>
    <property type="project" value="UniProtKB-SubCell"/>
</dbReference>
<evidence type="ECO:0000256" key="11">
    <source>
        <dbReference type="ARBA" id="ARBA00023049"/>
    </source>
</evidence>
<dbReference type="SMART" id="SM00116">
    <property type="entry name" value="CBS"/>
    <property type="match status" value="2"/>
</dbReference>
<dbReference type="GO" id="GO:0046872">
    <property type="term" value="F:metal ion binding"/>
    <property type="evidence" value="ECO:0007669"/>
    <property type="project" value="UniProtKB-UniRule"/>
</dbReference>
<dbReference type="CDD" id="cd06164">
    <property type="entry name" value="S2P-M50_SpoIVFB_CBS"/>
    <property type="match status" value="1"/>
</dbReference>
<evidence type="ECO:0000256" key="4">
    <source>
        <dbReference type="ARBA" id="ARBA00022670"/>
    </source>
</evidence>
<keyword evidence="13 14" id="KW-0472">Membrane</keyword>
<comment type="similarity">
    <text evidence="2 14">Belongs to the peptidase M50B family.</text>
</comment>
<evidence type="ECO:0000256" key="5">
    <source>
        <dbReference type="ARBA" id="ARBA00022692"/>
    </source>
</evidence>
<evidence type="ECO:0000256" key="1">
    <source>
        <dbReference type="ARBA" id="ARBA00004651"/>
    </source>
</evidence>
<evidence type="ECO:0000256" key="14">
    <source>
        <dbReference type="PIRNR" id="PIRNR006404"/>
    </source>
</evidence>
<evidence type="ECO:0000256" key="13">
    <source>
        <dbReference type="ARBA" id="ARBA00023136"/>
    </source>
</evidence>
<dbReference type="Pfam" id="PF00571">
    <property type="entry name" value="CBS"/>
    <property type="match status" value="2"/>
</dbReference>
<keyword evidence="6 14" id="KW-0479">Metal-binding</keyword>
<organism evidence="19 20">
    <name type="scientific">Candidatus Methylomirabilis lanthanidiphila</name>
    <dbReference type="NCBI Taxonomy" id="2211376"/>
    <lineage>
        <taxon>Bacteria</taxon>
        <taxon>Candidatus Methylomirabilota</taxon>
        <taxon>Candidatus Methylomirabilia</taxon>
        <taxon>Candidatus Methylomirabilales</taxon>
        <taxon>Candidatus Methylomirabilaceae</taxon>
        <taxon>Candidatus Methylomirabilis</taxon>
    </lineage>
</organism>
<dbReference type="Pfam" id="PF02163">
    <property type="entry name" value="Peptidase_M50"/>
    <property type="match status" value="1"/>
</dbReference>
<feature type="transmembrane region" description="Helical" evidence="14">
    <location>
        <begin position="99"/>
        <end position="122"/>
    </location>
</feature>
<dbReference type="AlphaFoldDB" id="A0A564ZJZ5"/>
<dbReference type="InterPro" id="IPR008915">
    <property type="entry name" value="Peptidase_M50"/>
</dbReference>
<evidence type="ECO:0000256" key="3">
    <source>
        <dbReference type="ARBA" id="ARBA00022475"/>
    </source>
</evidence>
<keyword evidence="11 14" id="KW-0482">Metalloprotease</keyword>
<evidence type="ECO:0000256" key="8">
    <source>
        <dbReference type="ARBA" id="ARBA00022801"/>
    </source>
</evidence>
<evidence type="ECO:0000256" key="17">
    <source>
        <dbReference type="PROSITE-ProRule" id="PRU00703"/>
    </source>
</evidence>